<evidence type="ECO:0000313" key="3">
    <source>
        <dbReference type="Proteomes" id="UP000199069"/>
    </source>
</evidence>
<keyword evidence="3" id="KW-1185">Reference proteome</keyword>
<evidence type="ECO:0000313" key="2">
    <source>
        <dbReference type="EMBL" id="CTR09208.1"/>
    </source>
</evidence>
<organism evidence="2 3">
    <name type="scientific">Rhodotorula toruloides</name>
    <name type="common">Yeast</name>
    <name type="synonym">Rhodosporidium toruloides</name>
    <dbReference type="NCBI Taxonomy" id="5286"/>
    <lineage>
        <taxon>Eukaryota</taxon>
        <taxon>Fungi</taxon>
        <taxon>Dikarya</taxon>
        <taxon>Basidiomycota</taxon>
        <taxon>Pucciniomycotina</taxon>
        <taxon>Microbotryomycetes</taxon>
        <taxon>Sporidiobolales</taxon>
        <taxon>Sporidiobolaceae</taxon>
        <taxon>Rhodotorula</taxon>
    </lineage>
</organism>
<feature type="compositionally biased region" description="Low complexity" evidence="1">
    <location>
        <begin position="178"/>
        <end position="190"/>
    </location>
</feature>
<sequence>MRMIRSRGVRRRERDEDAFSLVHFTRCYKERLPPTERPPFFTAAAIYPFILVSLLSSTALNLSYQRVAREREGARLRAQVSLLESLLARLRTEAGRALSEAEQEEIERELELVGLGRGAGKEVVDAESSVKVQTTWSEMLFGKKGKEYQEDKDETDWDAVLREADAAESARQAGRTVSTPAPTAAPSPRSTQPPSPAPSPASPTPSADSRPPPRGVYL</sequence>
<proteinExistence type="predicted"/>
<feature type="region of interest" description="Disordered" evidence="1">
    <location>
        <begin position="147"/>
        <end position="218"/>
    </location>
</feature>
<feature type="compositionally biased region" description="Pro residues" evidence="1">
    <location>
        <begin position="191"/>
        <end position="203"/>
    </location>
</feature>
<gene>
    <name evidence="2" type="primary">FGENESH: predicted gene_9.415</name>
    <name evidence="2" type="ORF">BN2166_0050690</name>
</gene>
<dbReference type="Proteomes" id="UP000199069">
    <property type="component" value="Unassembled WGS sequence"/>
</dbReference>
<dbReference type="AlphaFoldDB" id="A0A0K3CJU4"/>
<dbReference type="OMA" id="EEDNDRY"/>
<evidence type="ECO:0000256" key="1">
    <source>
        <dbReference type="SAM" id="MobiDB-lite"/>
    </source>
</evidence>
<protein>
    <submittedName>
        <fullName evidence="2">Uncharacterized protein</fullName>
    </submittedName>
</protein>
<name>A0A0K3CJU4_RHOTO</name>
<reference evidence="2 3" key="1">
    <citation type="submission" date="2015-07" db="EMBL/GenBank/DDBJ databases">
        <authorList>
            <person name="Cajimat M.N.B."/>
            <person name="Milazzo M.L."/>
            <person name="Fulhorst C.F."/>
        </authorList>
    </citation>
    <scope>NUCLEOTIDE SEQUENCE [LARGE SCALE GENOMIC DNA]</scope>
    <source>
        <strain evidence="2">Single colony</strain>
    </source>
</reference>
<accession>A0A0K3CJU4</accession>
<dbReference type="EMBL" id="CWKI01000009">
    <property type="protein sequence ID" value="CTR09208.1"/>
    <property type="molecule type" value="Genomic_DNA"/>
</dbReference>